<accession>A0ABT4A0D0</accession>
<name>A0ABT4A0D0_9BACT</name>
<protein>
    <recommendedName>
        <fullName evidence="4">Phage protein</fullName>
    </recommendedName>
</protein>
<keyword evidence="3" id="KW-1185">Reference proteome</keyword>
<comment type="caution">
    <text evidence="2">The sequence shown here is derived from an EMBL/GenBank/DDBJ whole genome shotgun (WGS) entry which is preliminary data.</text>
</comment>
<dbReference type="Proteomes" id="UP001207654">
    <property type="component" value="Unassembled WGS sequence"/>
</dbReference>
<evidence type="ECO:0008006" key="4">
    <source>
        <dbReference type="Google" id="ProtNLM"/>
    </source>
</evidence>
<feature type="region of interest" description="Disordered" evidence="1">
    <location>
        <begin position="171"/>
        <end position="196"/>
    </location>
</feature>
<evidence type="ECO:0000313" key="2">
    <source>
        <dbReference type="EMBL" id="MCY1074439.1"/>
    </source>
</evidence>
<dbReference type="EMBL" id="JAPNKA010000001">
    <property type="protein sequence ID" value="MCY1074439.1"/>
    <property type="molecule type" value="Genomic_DNA"/>
</dbReference>
<evidence type="ECO:0000256" key="1">
    <source>
        <dbReference type="SAM" id="MobiDB-lite"/>
    </source>
</evidence>
<reference evidence="2 3" key="1">
    <citation type="submission" date="2022-11" db="EMBL/GenBank/DDBJ databases">
        <title>Minimal conservation of predation-associated metabolite biosynthetic gene clusters underscores biosynthetic potential of Myxococcota including descriptions for ten novel species: Archangium lansinium sp. nov., Myxococcus landrumus sp. nov., Nannocystis bai.</title>
        <authorList>
            <person name="Ahearne A."/>
            <person name="Stevens C."/>
            <person name="Phillips K."/>
        </authorList>
    </citation>
    <scope>NUCLEOTIDE SEQUENCE [LARGE SCALE GENOMIC DNA]</scope>
    <source>
        <strain evidence="2 3">MIWBW</strain>
    </source>
</reference>
<gene>
    <name evidence="2" type="ORF">OV287_08060</name>
</gene>
<organism evidence="2 3">
    <name type="scientific">Archangium lansingense</name>
    <dbReference type="NCBI Taxonomy" id="2995310"/>
    <lineage>
        <taxon>Bacteria</taxon>
        <taxon>Pseudomonadati</taxon>
        <taxon>Myxococcota</taxon>
        <taxon>Myxococcia</taxon>
        <taxon>Myxococcales</taxon>
        <taxon>Cystobacterineae</taxon>
        <taxon>Archangiaceae</taxon>
        <taxon>Archangium</taxon>
    </lineage>
</organism>
<sequence length="247" mass="26938">MKQEDKPSSGETLGPYHITRRYRGIGGGVGRLYETRNNETGNAALVLSPGPKGELRPENVWQVRAISSVTPPYLALEVEHAPEGGQVTQLAWMLDRWTTALLRLDERPEAQAHLTGGPKEPRSRPGGWLRSPRIGLAMAALLALPVVLWPRSTVHHQTVNAMVERPVFTRPSDESATGIQGFPMPSKPFEGQKKPPCDAKRAEVEIHGGCWMEIARRPPCSEGAADYQGKCYVAVGTAPRVPTSIGP</sequence>
<proteinExistence type="predicted"/>
<evidence type="ECO:0000313" key="3">
    <source>
        <dbReference type="Proteomes" id="UP001207654"/>
    </source>
</evidence>
<dbReference type="RefSeq" id="WP_267533405.1">
    <property type="nucleotide sequence ID" value="NZ_JAPNKA010000001.1"/>
</dbReference>
<feature type="region of interest" description="Disordered" evidence="1">
    <location>
        <begin position="109"/>
        <end position="128"/>
    </location>
</feature>